<evidence type="ECO:0000256" key="5">
    <source>
        <dbReference type="ARBA" id="ARBA00023002"/>
    </source>
</evidence>
<feature type="domain" description="Acyl-CoA dehydrogenase C-terminal" evidence="15">
    <location>
        <begin position="252"/>
        <end position="383"/>
    </location>
</feature>
<dbReference type="InterPro" id="IPR006091">
    <property type="entry name" value="Acyl-CoA_Oxase/DH_mid-dom"/>
</dbReference>
<comment type="catalytic activity">
    <reaction evidence="11">
        <text>dibenzothiophene + FMNH2 + O2 = dibenzothiophene 5-oxide + FMN + H2O + H(+)</text>
        <dbReference type="Rhea" id="RHEA:49076"/>
        <dbReference type="ChEBI" id="CHEBI:15377"/>
        <dbReference type="ChEBI" id="CHEBI:15378"/>
        <dbReference type="ChEBI" id="CHEBI:15379"/>
        <dbReference type="ChEBI" id="CHEBI:23681"/>
        <dbReference type="ChEBI" id="CHEBI:23683"/>
        <dbReference type="ChEBI" id="CHEBI:57618"/>
        <dbReference type="ChEBI" id="CHEBI:58210"/>
    </reaction>
</comment>
<protein>
    <recommendedName>
        <fullName evidence="10">Dibenzothiophene monooxygenase</fullName>
        <ecNumber evidence="9">1.14.14.21</ecNumber>
    </recommendedName>
</protein>
<evidence type="ECO:0000256" key="13">
    <source>
        <dbReference type="ARBA" id="ARBA00049456"/>
    </source>
</evidence>
<keyword evidence="5" id="KW-0560">Oxidoreductase</keyword>
<dbReference type="Proteomes" id="UP001562178">
    <property type="component" value="Unassembled WGS sequence"/>
</dbReference>
<dbReference type="PANTHER" id="PTHR43884">
    <property type="entry name" value="ACYL-COA DEHYDROGENASE"/>
    <property type="match status" value="1"/>
</dbReference>
<dbReference type="RefSeq" id="WP_369458887.1">
    <property type="nucleotide sequence ID" value="NZ_JBGBDC010000001.1"/>
</dbReference>
<dbReference type="Gene3D" id="1.10.540.10">
    <property type="entry name" value="Acyl-CoA dehydrogenase/oxidase, N-terminal domain"/>
    <property type="match status" value="1"/>
</dbReference>
<keyword evidence="2" id="KW-0285">Flavoprotein</keyword>
<organism evidence="16 17">
    <name type="scientific">Comamonas sediminis</name>
    <dbReference type="NCBI Taxonomy" id="1783360"/>
    <lineage>
        <taxon>Bacteria</taxon>
        <taxon>Pseudomonadati</taxon>
        <taxon>Pseudomonadota</taxon>
        <taxon>Betaproteobacteria</taxon>
        <taxon>Burkholderiales</taxon>
        <taxon>Comamonadaceae</taxon>
        <taxon>Comamonas</taxon>
    </lineage>
</organism>
<dbReference type="PANTHER" id="PTHR43884:SF12">
    <property type="entry name" value="ISOVALERYL-COA DEHYDROGENASE, MITOCHONDRIAL-RELATED"/>
    <property type="match status" value="1"/>
</dbReference>
<evidence type="ECO:0000256" key="4">
    <source>
        <dbReference type="ARBA" id="ARBA00022741"/>
    </source>
</evidence>
<keyword evidence="17" id="KW-1185">Reference proteome</keyword>
<comment type="catalytic activity">
    <reaction evidence="12">
        <text>dibenzothiophene 5-oxide + FMNH2 + O2 = dibenzothiophene 5,5-dioxide + FMN + H2O + H(+)</text>
        <dbReference type="Rhea" id="RHEA:49080"/>
        <dbReference type="ChEBI" id="CHEBI:15377"/>
        <dbReference type="ChEBI" id="CHEBI:15378"/>
        <dbReference type="ChEBI" id="CHEBI:15379"/>
        <dbReference type="ChEBI" id="CHEBI:23683"/>
        <dbReference type="ChEBI" id="CHEBI:57618"/>
        <dbReference type="ChEBI" id="CHEBI:58210"/>
        <dbReference type="ChEBI" id="CHEBI:90356"/>
    </reaction>
</comment>
<feature type="domain" description="Acyl-CoA oxidase/dehydrogenase middle" evidence="14">
    <location>
        <begin position="144"/>
        <end position="224"/>
    </location>
</feature>
<dbReference type="Pfam" id="PF02770">
    <property type="entry name" value="Acyl-CoA_dh_M"/>
    <property type="match status" value="1"/>
</dbReference>
<dbReference type="Pfam" id="PF08028">
    <property type="entry name" value="Acyl-CoA_dh_2"/>
    <property type="match status" value="1"/>
</dbReference>
<sequence length="432" mass="45033">MTSALQSSFRFAPFFTAQALGLPPSLAPRVDAVLDTLGDRAAGRDRDGGSLAKELRALAELGVTSARLATAQGGLGWSYAQNVDLLIALARADSSAAQSLRSHFLYVEHLVRHPELPGNAFGVAEVAGGKLFASATTEIGPIAVGAVGTTVAPDGQGRLRLNGSKFYTTGAGYADWVNVFAADTEGTHILATVALEDQGVTVVDDWDGVGQRLTMSGTMQFEQVLVDPARVRPRARSEDTPSGLQDAMAQLTHLATLTGIAIRAFEDAAAWLHGRKRHFSHAAASVPADDPLVQEQVGRLEAVAGTALLAVRSAALQLQTPRDNVLGDPYADGHRAVTQLQVVLPALVLDATQALFDIGGGSMVVAARGLDRHWRNARTLASHNPSPQKARVLGHEALNGVALPTIWYAGTAAGAPANAAAPAPTLAGESQP</sequence>
<evidence type="ECO:0000259" key="15">
    <source>
        <dbReference type="Pfam" id="PF08028"/>
    </source>
</evidence>
<dbReference type="InterPro" id="IPR046373">
    <property type="entry name" value="Acyl-CoA_Oxase/DH_mid-dom_sf"/>
</dbReference>
<evidence type="ECO:0000256" key="6">
    <source>
        <dbReference type="ARBA" id="ARBA00023033"/>
    </source>
</evidence>
<gene>
    <name evidence="16" type="ORF">AB7A72_02270</name>
</gene>
<evidence type="ECO:0000259" key="14">
    <source>
        <dbReference type="Pfam" id="PF02770"/>
    </source>
</evidence>
<keyword evidence="4" id="KW-0547">Nucleotide-binding</keyword>
<dbReference type="Gene3D" id="2.40.110.10">
    <property type="entry name" value="Butyryl-CoA Dehydrogenase, subunit A, domain 2"/>
    <property type="match status" value="1"/>
</dbReference>
<evidence type="ECO:0000313" key="16">
    <source>
        <dbReference type="EMBL" id="MEY2249817.1"/>
    </source>
</evidence>
<dbReference type="SUPFAM" id="SSF56645">
    <property type="entry name" value="Acyl-CoA dehydrogenase NM domain-like"/>
    <property type="match status" value="1"/>
</dbReference>
<evidence type="ECO:0000256" key="1">
    <source>
        <dbReference type="ARBA" id="ARBA00004496"/>
    </source>
</evidence>
<comment type="pathway">
    <text evidence="7">Sulfur metabolism; dibenzothiophene degradation.</text>
</comment>
<evidence type="ECO:0000256" key="2">
    <source>
        <dbReference type="ARBA" id="ARBA00022630"/>
    </source>
</evidence>
<dbReference type="Gene3D" id="1.20.140.10">
    <property type="entry name" value="Butyryl-CoA Dehydrogenase, subunit A, domain 3"/>
    <property type="match status" value="1"/>
</dbReference>
<evidence type="ECO:0000256" key="11">
    <source>
        <dbReference type="ARBA" id="ARBA00047859"/>
    </source>
</evidence>
<dbReference type="InterPro" id="IPR037069">
    <property type="entry name" value="AcylCoA_DH/ox_N_sf"/>
</dbReference>
<dbReference type="SUPFAM" id="SSF47203">
    <property type="entry name" value="Acyl-CoA dehydrogenase C-terminal domain-like"/>
    <property type="match status" value="1"/>
</dbReference>
<keyword evidence="3" id="KW-0288">FMN</keyword>
<evidence type="ECO:0000256" key="3">
    <source>
        <dbReference type="ARBA" id="ARBA00022643"/>
    </source>
</evidence>
<evidence type="ECO:0000256" key="10">
    <source>
        <dbReference type="ARBA" id="ARBA00034345"/>
    </source>
</evidence>
<evidence type="ECO:0000256" key="12">
    <source>
        <dbReference type="ARBA" id="ARBA00048445"/>
    </source>
</evidence>
<comment type="subcellular location">
    <subcellularLocation>
        <location evidence="1">Cytoplasm</location>
    </subcellularLocation>
</comment>
<accession>A0ABV4AXE1</accession>
<dbReference type="InterPro" id="IPR013107">
    <property type="entry name" value="Acyl-CoA_DH_C"/>
</dbReference>
<comment type="similarity">
    <text evidence="8">Belongs to the DszC flavin monooxygenase family.</text>
</comment>
<evidence type="ECO:0000256" key="9">
    <source>
        <dbReference type="ARBA" id="ARBA00034328"/>
    </source>
</evidence>
<keyword evidence="6" id="KW-0503">Monooxygenase</keyword>
<dbReference type="EC" id="1.14.14.21" evidence="9"/>
<dbReference type="PIRSF" id="PIRSF016578">
    <property type="entry name" value="HsaA"/>
    <property type="match status" value="1"/>
</dbReference>
<dbReference type="EMBL" id="JBGBDC010000001">
    <property type="protein sequence ID" value="MEY2249817.1"/>
    <property type="molecule type" value="Genomic_DNA"/>
</dbReference>
<evidence type="ECO:0000256" key="8">
    <source>
        <dbReference type="ARBA" id="ARBA00034317"/>
    </source>
</evidence>
<evidence type="ECO:0000313" key="17">
    <source>
        <dbReference type="Proteomes" id="UP001562178"/>
    </source>
</evidence>
<comment type="catalytic activity">
    <reaction evidence="13">
        <text>dibenzothiophene + 2 FMNH2 + 2 O2 = dibenzothiophene 5,5-dioxide + 2 FMN + 2 H2O + 2 H(+)</text>
        <dbReference type="Rhea" id="RHEA:49072"/>
        <dbReference type="ChEBI" id="CHEBI:15377"/>
        <dbReference type="ChEBI" id="CHEBI:15378"/>
        <dbReference type="ChEBI" id="CHEBI:15379"/>
        <dbReference type="ChEBI" id="CHEBI:23681"/>
        <dbReference type="ChEBI" id="CHEBI:57618"/>
        <dbReference type="ChEBI" id="CHEBI:58210"/>
        <dbReference type="ChEBI" id="CHEBI:90356"/>
        <dbReference type="EC" id="1.14.14.21"/>
    </reaction>
</comment>
<proteinExistence type="inferred from homology"/>
<comment type="caution">
    <text evidence="16">The sequence shown here is derived from an EMBL/GenBank/DDBJ whole genome shotgun (WGS) entry which is preliminary data.</text>
</comment>
<reference evidence="16 17" key="1">
    <citation type="journal article" date="2016" name="Int. J. Syst. Evol. Microbiol.">
        <title>Description of Comamonas sediminis sp. nov., isolated from lagoon sediments.</title>
        <authorList>
            <person name="Subhash Y."/>
            <person name="Bang J.J."/>
            <person name="You T.H."/>
            <person name="Lee S.S."/>
        </authorList>
    </citation>
    <scope>NUCLEOTIDE SEQUENCE [LARGE SCALE GENOMIC DNA]</scope>
    <source>
        <strain evidence="16 17">JCM 31169</strain>
    </source>
</reference>
<name>A0ABV4AXE1_9BURK</name>
<evidence type="ECO:0000256" key="7">
    <source>
        <dbReference type="ARBA" id="ARBA00034307"/>
    </source>
</evidence>
<dbReference type="InterPro" id="IPR036250">
    <property type="entry name" value="AcylCo_DH-like_C"/>
</dbReference>
<dbReference type="InterPro" id="IPR009100">
    <property type="entry name" value="AcylCoA_DH/oxidase_NM_dom_sf"/>
</dbReference>